<reference evidence="2" key="2">
    <citation type="submission" date="2013-05" db="EMBL/GenBank/DDBJ databases">
        <authorList>
            <person name="Carter J.-M."/>
            <person name="Baker S.C."/>
            <person name="Pink R."/>
            <person name="Carter D.R.F."/>
            <person name="Collins A."/>
            <person name="Tomlin J."/>
            <person name="Gibbs M."/>
            <person name="Breuker C.J."/>
        </authorList>
    </citation>
    <scope>NUCLEOTIDE SEQUENCE</scope>
    <source>
        <tissue evidence="2">Ovary</tissue>
    </source>
</reference>
<keyword evidence="1" id="KW-0812">Transmembrane</keyword>
<evidence type="ECO:0000313" key="2">
    <source>
        <dbReference type="EMBL" id="JAA88794.1"/>
    </source>
</evidence>
<keyword evidence="1" id="KW-1133">Transmembrane helix</keyword>
<sequence length="73" mass="8376">MYYGSIGCKFLVRFECEACHRVTYIVFFCIINIIIHISTPLLGKALSWGEDLREQTLHAIPRLVGVLRCYGVQ</sequence>
<dbReference type="EMBL" id="GAIX01003766">
    <property type="protein sequence ID" value="JAA88794.1"/>
    <property type="molecule type" value="Transcribed_RNA"/>
</dbReference>
<evidence type="ECO:0000256" key="1">
    <source>
        <dbReference type="SAM" id="Phobius"/>
    </source>
</evidence>
<organism evidence="2">
    <name type="scientific">Pararge aegeria</name>
    <name type="common">speckled wood butterfly</name>
    <dbReference type="NCBI Taxonomy" id="116150"/>
    <lineage>
        <taxon>Eukaryota</taxon>
        <taxon>Metazoa</taxon>
        <taxon>Ecdysozoa</taxon>
        <taxon>Arthropoda</taxon>
        <taxon>Hexapoda</taxon>
        <taxon>Insecta</taxon>
        <taxon>Pterygota</taxon>
        <taxon>Neoptera</taxon>
        <taxon>Endopterygota</taxon>
        <taxon>Lepidoptera</taxon>
        <taxon>Glossata</taxon>
        <taxon>Ditrysia</taxon>
        <taxon>Papilionoidea</taxon>
        <taxon>Nymphalidae</taxon>
        <taxon>Satyrinae</taxon>
        <taxon>Satyrini</taxon>
        <taxon>Parargina</taxon>
        <taxon>Pararge</taxon>
    </lineage>
</organism>
<feature type="transmembrane region" description="Helical" evidence="1">
    <location>
        <begin position="22"/>
        <end position="43"/>
    </location>
</feature>
<accession>S4PD85</accession>
<reference evidence="2" key="1">
    <citation type="journal article" date="2013" name="BMC Genomics">
        <title>Unscrambling butterfly oogenesis.</title>
        <authorList>
            <person name="Carter J.M."/>
            <person name="Baker S.C."/>
            <person name="Pink R."/>
            <person name="Carter D.R."/>
            <person name="Collins A."/>
            <person name="Tomlin J."/>
            <person name="Gibbs M."/>
            <person name="Breuker C.J."/>
        </authorList>
    </citation>
    <scope>NUCLEOTIDE SEQUENCE</scope>
    <source>
        <tissue evidence="2">Ovary</tissue>
    </source>
</reference>
<name>S4PD85_9NEOP</name>
<proteinExistence type="predicted"/>
<dbReference type="AlphaFoldDB" id="S4PD85"/>
<keyword evidence="1" id="KW-0472">Membrane</keyword>
<protein>
    <submittedName>
        <fullName evidence="2">Uncharacterized protein</fullName>
    </submittedName>
</protein>